<keyword evidence="1" id="KW-0479">Metal-binding</keyword>
<dbReference type="PANTHER" id="PTHR24403">
    <property type="entry name" value="ZINC FINGER PROTEIN"/>
    <property type="match status" value="1"/>
</dbReference>
<evidence type="ECO:0000256" key="3">
    <source>
        <dbReference type="ARBA" id="ARBA00022771"/>
    </source>
</evidence>
<feature type="compositionally biased region" description="Basic and acidic residues" evidence="6">
    <location>
        <begin position="569"/>
        <end position="580"/>
    </location>
</feature>
<feature type="compositionally biased region" description="Low complexity" evidence="6">
    <location>
        <begin position="589"/>
        <end position="626"/>
    </location>
</feature>
<evidence type="ECO:0000256" key="2">
    <source>
        <dbReference type="ARBA" id="ARBA00022737"/>
    </source>
</evidence>
<organism evidence="8 9">
    <name type="scientific">Ceratocystis fimbriata CBS 114723</name>
    <dbReference type="NCBI Taxonomy" id="1035309"/>
    <lineage>
        <taxon>Eukaryota</taxon>
        <taxon>Fungi</taxon>
        <taxon>Dikarya</taxon>
        <taxon>Ascomycota</taxon>
        <taxon>Pezizomycotina</taxon>
        <taxon>Sordariomycetes</taxon>
        <taxon>Hypocreomycetidae</taxon>
        <taxon>Microascales</taxon>
        <taxon>Ceratocystidaceae</taxon>
        <taxon>Ceratocystis</taxon>
    </lineage>
</organism>
<evidence type="ECO:0000256" key="1">
    <source>
        <dbReference type="ARBA" id="ARBA00022723"/>
    </source>
</evidence>
<comment type="caution">
    <text evidence="8">The sequence shown here is derived from an EMBL/GenBank/DDBJ whole genome shotgun (WGS) entry which is preliminary data.</text>
</comment>
<feature type="region of interest" description="Disordered" evidence="6">
    <location>
        <begin position="547"/>
        <end position="631"/>
    </location>
</feature>
<feature type="region of interest" description="Disordered" evidence="6">
    <location>
        <begin position="128"/>
        <end position="244"/>
    </location>
</feature>
<dbReference type="InterPro" id="IPR050688">
    <property type="entry name" value="Zinc_finger/UBP_domain"/>
</dbReference>
<keyword evidence="3 5" id="KW-0863">Zinc-finger</keyword>
<feature type="compositionally biased region" description="Polar residues" evidence="6">
    <location>
        <begin position="499"/>
        <end position="519"/>
    </location>
</feature>
<evidence type="ECO:0000256" key="4">
    <source>
        <dbReference type="ARBA" id="ARBA00022833"/>
    </source>
</evidence>
<dbReference type="OrthoDB" id="8117402at2759"/>
<dbReference type="Gene3D" id="3.30.160.60">
    <property type="entry name" value="Classic Zinc Finger"/>
    <property type="match status" value="2"/>
</dbReference>
<name>A0A2C5X512_9PEZI</name>
<sequence>MSTEANGSSLLLPPPPQPIADHVSAPVPSPSPAPPVASTVHSPSAEAAAAAVAAIHADALAAQAHAHAKAQAEAAIEAQAHIQNSIHQQQQNHHESASASPNPLKRSLELNQEEDSTRLKVARLENEHFDVSHSNSPTATPAEVNGTHSADPPTDVQAHQQEQQQPQQTHQHTAESHFQAQPQPQSVENQQPIHPHVPSHTSTPVPTNDSTAHEIPHGPNQHQQAQQQQLPQSQAQHEHARNLTPDEQQEVMRLIDTDVAARAIEASAANAVAAAAVTSAAPTASMDTQATQINVPATPNQAAETANAISQSQAQQAMASVPVNANSASLDVNVDNVHAAVAIHEAGKPQANMSYPGPQLQPGPGPLSLPHTPSRPMNFPLASPQVGTEKPYGCAHCEMSFRRLHDLKRHSKLHTGEKPHVCPKCERKFARGDALARHSKGIGGCAARRTSMNTFVDTNDLDNHGLLTGEAPAMGSIVYGQPDDRSTIAPPDSRFHPTPESQFSDTRISSLQLQPSRDSTAAAATTATTTPVYSTVGISTNTKDLDEANAGVQSTAEVQRTSDLGLARPAEDAGAEDKTRAGTAGSAVSLASPAPNSTAAAAPAPTLASPAATTTAAATTTTTTTADPSLNMFTSGNAAIWTYIISLEARLATLEKTDREKSDQIAAMEKHISLIAAQLSAPKE</sequence>
<evidence type="ECO:0000313" key="9">
    <source>
        <dbReference type="Proteomes" id="UP000222788"/>
    </source>
</evidence>
<keyword evidence="4" id="KW-0862">Zinc</keyword>
<feature type="region of interest" description="Disordered" evidence="6">
    <location>
        <begin position="474"/>
        <end position="527"/>
    </location>
</feature>
<dbReference type="SUPFAM" id="SSF57667">
    <property type="entry name" value="beta-beta-alpha zinc fingers"/>
    <property type="match status" value="1"/>
</dbReference>
<feature type="compositionally biased region" description="Low complexity" evidence="6">
    <location>
        <begin position="36"/>
        <end position="45"/>
    </location>
</feature>
<reference evidence="8 9" key="2">
    <citation type="journal article" date="2013" name="IMA Fungus">
        <title>IMA Genome-F 1: Ceratocystis fimbriata: Draft nuclear genome sequence for the plant pathogen, Ceratocystis fimbriata.</title>
        <authorList>
            <person name="Wilken P.M."/>
            <person name="Steenkamp E.T."/>
            <person name="Wingfield M.J."/>
            <person name="de Beer Z.W."/>
            <person name="Wingfield B.D."/>
        </authorList>
    </citation>
    <scope>NUCLEOTIDE SEQUENCE [LARGE SCALE GENOMIC DNA]</scope>
    <source>
        <strain evidence="8 9">CBS 114723</strain>
    </source>
</reference>
<dbReference type="FunFam" id="3.30.160.60:FF:000446">
    <property type="entry name" value="Zinc finger protein"/>
    <property type="match status" value="2"/>
</dbReference>
<dbReference type="PROSITE" id="PS50157">
    <property type="entry name" value="ZINC_FINGER_C2H2_2"/>
    <property type="match status" value="1"/>
</dbReference>
<dbReference type="GO" id="GO:0005634">
    <property type="term" value="C:nucleus"/>
    <property type="evidence" value="ECO:0007669"/>
    <property type="project" value="TreeGrafter"/>
</dbReference>
<feature type="region of interest" description="Disordered" evidence="6">
    <location>
        <begin position="1"/>
        <end position="45"/>
    </location>
</feature>
<dbReference type="PROSITE" id="PS00028">
    <property type="entry name" value="ZINC_FINGER_C2H2_1"/>
    <property type="match status" value="1"/>
</dbReference>
<feature type="domain" description="C2H2-type" evidence="7">
    <location>
        <begin position="392"/>
        <end position="419"/>
    </location>
</feature>
<evidence type="ECO:0000256" key="6">
    <source>
        <dbReference type="SAM" id="MobiDB-lite"/>
    </source>
</evidence>
<dbReference type="AlphaFoldDB" id="A0A2C5X512"/>
<feature type="compositionally biased region" description="Low complexity" evidence="6">
    <location>
        <begin position="157"/>
        <end position="171"/>
    </location>
</feature>
<feature type="region of interest" description="Disordered" evidence="6">
    <location>
        <begin position="84"/>
        <end position="103"/>
    </location>
</feature>
<evidence type="ECO:0000259" key="7">
    <source>
        <dbReference type="PROSITE" id="PS50157"/>
    </source>
</evidence>
<dbReference type="EMBL" id="APWK03000045">
    <property type="protein sequence ID" value="PHH53347.1"/>
    <property type="molecule type" value="Genomic_DNA"/>
</dbReference>
<accession>A0A2C5X512</accession>
<gene>
    <name evidence="8" type="primary">e4f1</name>
    <name evidence="8" type="ORF">CFIMG_008236RA00001</name>
</gene>
<reference evidence="8 9" key="1">
    <citation type="journal article" date="2013" name="Fungal Biol.">
        <title>Analysis of microsatellite markers in the genome of the plant pathogen Ceratocystis fimbriata.</title>
        <authorList>
            <person name="Simpson M.C."/>
            <person name="Wilken P.M."/>
            <person name="Coetzee M.P."/>
            <person name="Wingfield M.J."/>
            <person name="Wingfield B.D."/>
        </authorList>
    </citation>
    <scope>NUCLEOTIDE SEQUENCE [LARGE SCALE GENOMIC DNA]</scope>
    <source>
        <strain evidence="8 9">CBS 114723</strain>
    </source>
</reference>
<dbReference type="STRING" id="1035309.A0A2C5X512"/>
<dbReference type="PANTHER" id="PTHR24403:SF67">
    <property type="entry name" value="FI01116P-RELATED"/>
    <property type="match status" value="1"/>
</dbReference>
<feature type="compositionally biased region" description="Polar residues" evidence="6">
    <location>
        <begin position="199"/>
        <end position="210"/>
    </location>
</feature>
<feature type="compositionally biased region" description="Polar residues" evidence="6">
    <location>
        <begin position="551"/>
        <end position="562"/>
    </location>
</feature>
<keyword evidence="2" id="KW-0677">Repeat</keyword>
<dbReference type="SMART" id="SM00355">
    <property type="entry name" value="ZnF_C2H2"/>
    <property type="match status" value="2"/>
</dbReference>
<evidence type="ECO:0000256" key="5">
    <source>
        <dbReference type="PROSITE-ProRule" id="PRU00042"/>
    </source>
</evidence>
<keyword evidence="9" id="KW-1185">Reference proteome</keyword>
<dbReference type="GO" id="GO:0045944">
    <property type="term" value="P:positive regulation of transcription by RNA polymerase II"/>
    <property type="evidence" value="ECO:0007669"/>
    <property type="project" value="TreeGrafter"/>
</dbReference>
<dbReference type="Proteomes" id="UP000222788">
    <property type="component" value="Unassembled WGS sequence"/>
</dbReference>
<dbReference type="GO" id="GO:0008270">
    <property type="term" value="F:zinc ion binding"/>
    <property type="evidence" value="ECO:0007669"/>
    <property type="project" value="UniProtKB-KW"/>
</dbReference>
<protein>
    <submittedName>
        <fullName evidence="8">Transcription factor E4F1</fullName>
    </submittedName>
</protein>
<evidence type="ECO:0000313" key="8">
    <source>
        <dbReference type="EMBL" id="PHH53347.1"/>
    </source>
</evidence>
<feature type="compositionally biased region" description="Low complexity" evidence="6">
    <location>
        <begin position="221"/>
        <end position="235"/>
    </location>
</feature>
<dbReference type="InterPro" id="IPR036236">
    <property type="entry name" value="Znf_C2H2_sf"/>
</dbReference>
<feature type="compositionally biased region" description="Polar residues" evidence="6">
    <location>
        <begin position="176"/>
        <end position="192"/>
    </location>
</feature>
<dbReference type="InterPro" id="IPR013087">
    <property type="entry name" value="Znf_C2H2_type"/>
</dbReference>
<proteinExistence type="predicted"/>